<name>A0A830HHI8_9CHLO</name>
<dbReference type="AlphaFoldDB" id="A0A830HHI8"/>
<feature type="compositionally biased region" description="Basic and acidic residues" evidence="1">
    <location>
        <begin position="445"/>
        <end position="458"/>
    </location>
</feature>
<feature type="region of interest" description="Disordered" evidence="1">
    <location>
        <begin position="958"/>
        <end position="997"/>
    </location>
</feature>
<dbReference type="EMBL" id="BNJQ01000012">
    <property type="protein sequence ID" value="GHP06295.1"/>
    <property type="molecule type" value="Genomic_DNA"/>
</dbReference>
<comment type="caution">
    <text evidence="2">The sequence shown here is derived from an EMBL/GenBank/DDBJ whole genome shotgun (WGS) entry which is preliminary data.</text>
</comment>
<feature type="region of interest" description="Disordered" evidence="1">
    <location>
        <begin position="419"/>
        <end position="458"/>
    </location>
</feature>
<accession>A0A830HHI8</accession>
<keyword evidence="3" id="KW-1185">Reference proteome</keyword>
<organism evidence="2 3">
    <name type="scientific">Pycnococcus provasolii</name>
    <dbReference type="NCBI Taxonomy" id="41880"/>
    <lineage>
        <taxon>Eukaryota</taxon>
        <taxon>Viridiplantae</taxon>
        <taxon>Chlorophyta</taxon>
        <taxon>Pseudoscourfieldiophyceae</taxon>
        <taxon>Pseudoscourfieldiales</taxon>
        <taxon>Pycnococcaceae</taxon>
        <taxon>Pycnococcus</taxon>
    </lineage>
</organism>
<feature type="compositionally biased region" description="Acidic residues" evidence="1">
    <location>
        <begin position="421"/>
        <end position="444"/>
    </location>
</feature>
<evidence type="ECO:0000313" key="2">
    <source>
        <dbReference type="EMBL" id="GHP06295.1"/>
    </source>
</evidence>
<evidence type="ECO:0000313" key="3">
    <source>
        <dbReference type="Proteomes" id="UP000660262"/>
    </source>
</evidence>
<feature type="compositionally biased region" description="Basic and acidic residues" evidence="1">
    <location>
        <begin position="958"/>
        <end position="984"/>
    </location>
</feature>
<sequence>MMSGTPSFNTGWTHQMSRRVLKTSLTILRRQNVPGYGDGDDDDDADSLLSQMLDQVPGFNLLAAQLNSSMNIVSKAANVLGEAVQPIVQSMTSIADDIIGNRGPLKGGRAKEGDIDAALSFSATARAALESAGLNFHEDGGIVMPVPNYGNAFCISSLPSATDLMIRYACTRGLALSDMLRIDPRELTAKGTRMARACLYEHEIMDLGFGHNGLSLSDFSFAQRRILSEMAYRRIIHTLAMTISRAAPGMSFEDLNSRVGDSSHALGAVMTETQESYNLRKFARRGSFVMGGWALERRCLCSLNAFPAMYHVSDVRDTPDKLPARLPKRRNPFFHERSSEPSLQKLEKLVPIFTSYRHEYLKLRHQQEFLACLTPIHARFSGPRPHIEKLHSWYGRAVQLMHDCARYEHGYEKVLKRMNDNDEDSEEEEEEEDEEADSDDDEAETVDHQVLHRSSDKKPTKTMILERLNATLHDATMYQGARAASINLVADPEMHDYRVMEQLTNSSSLVGESAIMLLHGLRLRWRSMSKAGVLGATAAVCSQASRMLMEYSALVNSKSHLYPESVTLKHLMVMHTDMMRVVDATWKLCGEIVNPNTMQIMSDLSSEMVGGDSPTNSPGHTVNHEKARAINDLNKEMSGGMVQAYNAASLLIQYAQLSSQVGMLTENLRVIFKSEATRLVYDSVSKYSENLVVSTAQIMFERTFTQVPDGKGRVKISPWCHRIVASMVKPLVNLCQKGVVDTRSRDMFLPYIHHCVCDALVTKARLDSLRTASLPSLVGKTLTVDAEYLRGLVEMGMKMNTSVLGETADASILVAPNPNKKLMTSPSMMPSCEEYALETSFDAMYFAHERSLAVAAVLQSTPFTTLDHESFSTEGGTVLLPDIDAWIHVRDFNHRAALEKQNQEAGARLAMMDNLDTVARGGCVMWRWFWRSKVAPMYVEEVKEKKVVVVVDKKVPGKKDAKKKDKGNEEEMEEQKEKEEEEKLWGGAEAPPRSEDPVVIMRRRVENLVPDSVNMNGWFG</sequence>
<proteinExistence type="predicted"/>
<dbReference type="Proteomes" id="UP000660262">
    <property type="component" value="Unassembled WGS sequence"/>
</dbReference>
<protein>
    <submittedName>
        <fullName evidence="2">Uncharacterized protein</fullName>
    </submittedName>
</protein>
<reference evidence="2" key="1">
    <citation type="submission" date="2020-10" db="EMBL/GenBank/DDBJ databases">
        <title>Unveiling of a novel bifunctional photoreceptor, Dualchrome1, isolated from a cosmopolitan green alga.</title>
        <authorList>
            <person name="Suzuki S."/>
            <person name="Kawachi M."/>
        </authorList>
    </citation>
    <scope>NUCLEOTIDE SEQUENCE</scope>
    <source>
        <strain evidence="2">NIES 2893</strain>
    </source>
</reference>
<gene>
    <name evidence="2" type="ORF">PPROV_000504200</name>
</gene>
<evidence type="ECO:0000256" key="1">
    <source>
        <dbReference type="SAM" id="MobiDB-lite"/>
    </source>
</evidence>